<reference evidence="1" key="1">
    <citation type="submission" date="2021-01" db="EMBL/GenBank/DDBJ databases">
        <title>Active Sulfur Cycling in an Early Earth Analoge.</title>
        <authorList>
            <person name="Hahn C.R."/>
            <person name="Youssef N.H."/>
            <person name="Elshahed M."/>
        </authorList>
    </citation>
    <scope>NUCLEOTIDE SEQUENCE</scope>
    <source>
        <strain evidence="1">Zod_Metabat.1151</strain>
    </source>
</reference>
<dbReference type="EMBL" id="JAFGDB010000062">
    <property type="protein sequence ID" value="MBN2067528.1"/>
    <property type="molecule type" value="Genomic_DNA"/>
</dbReference>
<name>A0A938YY76_9ARCH</name>
<comment type="caution">
    <text evidence="1">The sequence shown here is derived from an EMBL/GenBank/DDBJ whole genome shotgun (WGS) entry which is preliminary data.</text>
</comment>
<evidence type="ECO:0000313" key="2">
    <source>
        <dbReference type="Proteomes" id="UP000809243"/>
    </source>
</evidence>
<dbReference type="InterPro" id="IPR029044">
    <property type="entry name" value="Nucleotide-diphossugar_trans"/>
</dbReference>
<evidence type="ECO:0000313" key="1">
    <source>
        <dbReference type="EMBL" id="MBN2067528.1"/>
    </source>
</evidence>
<dbReference type="SUPFAM" id="SSF53448">
    <property type="entry name" value="Nucleotide-diphospho-sugar transferases"/>
    <property type="match status" value="1"/>
</dbReference>
<protein>
    <submittedName>
        <fullName evidence="1">Uncharacterized protein</fullName>
    </submittedName>
</protein>
<sequence length="232" mass="25905">MPNQKQENEGNPRLLVAGIVSVKDKQALLDFLKGIKAIDYENKEVLLLDASKEPESMSVFEEIKGITFEKAAEKGSQAETIAFNRNRLAEAALKKGFGYLLLADLSQQLPGNAAKQLLSNGKKLCFGLCLKPVTLKISKGAEEFYLRTMNPMAAKTQGKKLSGLQLEEIFPSRLIKTDACFLGCVLIHKDVLKKVKFRSEREKEDFECFAEDCKKQGIEQWIDTGVVCKMQP</sequence>
<accession>A0A938YY76</accession>
<organism evidence="1 2">
    <name type="scientific">Candidatus Iainarchaeum sp</name>
    <dbReference type="NCBI Taxonomy" id="3101447"/>
    <lineage>
        <taxon>Archaea</taxon>
        <taxon>Candidatus Iainarchaeota</taxon>
        <taxon>Candidatus Iainarchaeia</taxon>
        <taxon>Candidatus Iainarchaeales</taxon>
        <taxon>Candidatus Iainarchaeaceae</taxon>
        <taxon>Candidatus Iainarchaeum</taxon>
    </lineage>
</organism>
<dbReference type="Proteomes" id="UP000809243">
    <property type="component" value="Unassembled WGS sequence"/>
</dbReference>
<proteinExistence type="predicted"/>
<gene>
    <name evidence="1" type="ORF">JW744_03610</name>
</gene>
<dbReference type="AlphaFoldDB" id="A0A938YY76"/>